<dbReference type="AlphaFoldDB" id="A0A5R9KBC3"/>
<name>A0A5R9KBC3_9BACT</name>
<reference evidence="1 2" key="1">
    <citation type="submission" date="2019-05" db="EMBL/GenBank/DDBJ databases">
        <authorList>
            <person name="Qu J.-H."/>
        </authorList>
    </citation>
    <scope>NUCLEOTIDE SEQUENCE [LARGE SCALE GENOMIC DNA]</scope>
    <source>
        <strain evidence="1 2">Z12</strain>
    </source>
</reference>
<dbReference type="EMBL" id="VCEI01000025">
    <property type="protein sequence ID" value="TLU92062.1"/>
    <property type="molecule type" value="Genomic_DNA"/>
</dbReference>
<evidence type="ECO:0000313" key="1">
    <source>
        <dbReference type="EMBL" id="TLU92062.1"/>
    </source>
</evidence>
<organism evidence="1 2">
    <name type="scientific">Dyadobacter sediminis</name>
    <dbReference type="NCBI Taxonomy" id="1493691"/>
    <lineage>
        <taxon>Bacteria</taxon>
        <taxon>Pseudomonadati</taxon>
        <taxon>Bacteroidota</taxon>
        <taxon>Cytophagia</taxon>
        <taxon>Cytophagales</taxon>
        <taxon>Spirosomataceae</taxon>
        <taxon>Dyadobacter</taxon>
    </lineage>
</organism>
<keyword evidence="2" id="KW-1185">Reference proteome</keyword>
<comment type="caution">
    <text evidence="1">The sequence shown here is derived from an EMBL/GenBank/DDBJ whole genome shotgun (WGS) entry which is preliminary data.</text>
</comment>
<sequence>MEVSLFELKLSCKGNKSKFQSLQRLDLVNFTLADVRNGIGPFLGIYRILALQPLQASVYLFVMVFPSKNSQIVGLC</sequence>
<evidence type="ECO:0000313" key="2">
    <source>
        <dbReference type="Proteomes" id="UP000309788"/>
    </source>
</evidence>
<dbReference type="Proteomes" id="UP000309788">
    <property type="component" value="Unassembled WGS sequence"/>
</dbReference>
<dbReference type="OrthoDB" id="9812574at2"/>
<protein>
    <submittedName>
        <fullName evidence="1">Uncharacterized protein</fullName>
    </submittedName>
</protein>
<gene>
    <name evidence="1" type="ORF">FEM55_15035</name>
</gene>
<accession>A0A5R9KBC3</accession>
<proteinExistence type="predicted"/>